<feature type="transmembrane region" description="Helical" evidence="6">
    <location>
        <begin position="437"/>
        <end position="459"/>
    </location>
</feature>
<evidence type="ECO:0000313" key="9">
    <source>
        <dbReference type="Proteomes" id="UP000092666"/>
    </source>
</evidence>
<dbReference type="Proteomes" id="UP000092666">
    <property type="component" value="Unassembled WGS sequence"/>
</dbReference>
<dbReference type="PROSITE" id="PS50850">
    <property type="entry name" value="MFS"/>
    <property type="match status" value="1"/>
</dbReference>
<reference evidence="8 9" key="1">
    <citation type="submission" date="2013-07" db="EMBL/GenBank/DDBJ databases">
        <title>The Genome Sequence of Cryptococcus heveanensis BCC8398.</title>
        <authorList>
            <consortium name="The Broad Institute Genome Sequencing Platform"/>
            <person name="Cuomo C."/>
            <person name="Litvintseva A."/>
            <person name="Chen Y."/>
            <person name="Heitman J."/>
            <person name="Sun S."/>
            <person name="Springer D."/>
            <person name="Dromer F."/>
            <person name="Young S.K."/>
            <person name="Zeng Q."/>
            <person name="Gargeya S."/>
            <person name="Fitzgerald M."/>
            <person name="Abouelleil A."/>
            <person name="Alvarado L."/>
            <person name="Berlin A.M."/>
            <person name="Chapman S.B."/>
            <person name="Dewar J."/>
            <person name="Goldberg J."/>
            <person name="Griggs A."/>
            <person name="Gujja S."/>
            <person name="Hansen M."/>
            <person name="Howarth C."/>
            <person name="Imamovic A."/>
            <person name="Larimer J."/>
            <person name="McCowan C."/>
            <person name="Murphy C."/>
            <person name="Pearson M."/>
            <person name="Priest M."/>
            <person name="Roberts A."/>
            <person name="Saif S."/>
            <person name="Shea T."/>
            <person name="Sykes S."/>
            <person name="Wortman J."/>
            <person name="Nusbaum C."/>
            <person name="Birren B."/>
        </authorList>
    </citation>
    <scope>NUCLEOTIDE SEQUENCE [LARGE SCALE GENOMIC DNA]</scope>
    <source>
        <strain evidence="8 9">BCC8398</strain>
    </source>
</reference>
<dbReference type="PANTHER" id="PTHR42718:SF1">
    <property type="entry name" value="LOW AFFINITY AMMONIUM TRANSPORTER"/>
    <property type="match status" value="1"/>
</dbReference>
<sequence length="618" mass="66996">MALNPIDRSNNTLSVPEGPPPRVASEKTLCASPEYEKRQYISDGDAKKVAENEPEPEQEPIPRYGRDETYTGLAMGSTDEERSHDQCAPVHDEPSSVTEAEASSTVPAQDPETVAEQPKSRHFLEDKSSFFKIMFVTTTCATQLITQAQVGLVMIPLNNIGPWLGTDDAGEMSWMAASYGLTVGIFVVVSGRAGDVFGPKLAWTIGCIVVIAANIASGFCKTPIPFDICRAIAGIGSALSLPNALAILGRTYPPGHTRNVVFAILGALAPCGFVLGGSVAAIFVVLVSVEWVWWFVAIFAFAFLLLGLWVLPSDRITSPPNQPPISVRLKQFDYVGTLLLISAMGIFNFVWNQAPLVGWQTVYVYVLLIVSIACFAAFFLWERRVGKTALIPVEVLSKHSLLVYLTLWLGWMSFGTFLLYNILFIHNVRGHHSALTIAAQLIPLLPGGVTAALLVPTLIHRFPGHIIFLMAMVSFLIGPLFSALNKPDQTYWGLTFFGLLLSVFGPDLSFSTGQLIVSNSVAHEYQGIAAGVVSMITNYSLSIGLGFAGTAERYVSMPYPGASQAHILRGYRAAFWTATGLAALAIVVVALFVRMPRQTHGHEGKKIKEERAEEGSSS</sequence>
<name>A0A1B9H2D5_9TREE</name>
<dbReference type="EMBL" id="KV700122">
    <property type="protein sequence ID" value="OCF37435.1"/>
    <property type="molecule type" value="Genomic_DNA"/>
</dbReference>
<evidence type="ECO:0000313" key="8">
    <source>
        <dbReference type="EMBL" id="OCF37435.1"/>
    </source>
</evidence>
<feature type="transmembrane region" description="Helical" evidence="6">
    <location>
        <begin position="172"/>
        <end position="189"/>
    </location>
</feature>
<evidence type="ECO:0000256" key="6">
    <source>
        <dbReference type="SAM" id="Phobius"/>
    </source>
</evidence>
<proteinExistence type="predicted"/>
<dbReference type="InterPro" id="IPR011701">
    <property type="entry name" value="MFS"/>
</dbReference>
<feature type="transmembrane region" description="Helical" evidence="6">
    <location>
        <begin position="332"/>
        <end position="351"/>
    </location>
</feature>
<dbReference type="Gene3D" id="1.20.1250.20">
    <property type="entry name" value="MFS general substrate transporter like domains"/>
    <property type="match status" value="2"/>
</dbReference>
<feature type="compositionally biased region" description="Basic and acidic residues" evidence="5">
    <location>
        <begin position="79"/>
        <end position="94"/>
    </location>
</feature>
<evidence type="ECO:0000256" key="2">
    <source>
        <dbReference type="ARBA" id="ARBA00022692"/>
    </source>
</evidence>
<feature type="transmembrane region" description="Helical" evidence="6">
    <location>
        <begin position="291"/>
        <end position="311"/>
    </location>
</feature>
<dbReference type="InterPro" id="IPR036259">
    <property type="entry name" value="MFS_trans_sf"/>
</dbReference>
<feature type="compositionally biased region" description="Basic and acidic residues" evidence="5">
    <location>
        <begin position="34"/>
        <end position="51"/>
    </location>
</feature>
<feature type="transmembrane region" description="Helical" evidence="6">
    <location>
        <begin position="231"/>
        <end position="248"/>
    </location>
</feature>
<feature type="compositionally biased region" description="Polar residues" evidence="5">
    <location>
        <begin position="95"/>
        <end position="107"/>
    </location>
</feature>
<evidence type="ECO:0000256" key="1">
    <source>
        <dbReference type="ARBA" id="ARBA00004141"/>
    </source>
</evidence>
<feature type="transmembrane region" description="Helical" evidence="6">
    <location>
        <begin position="490"/>
        <end position="508"/>
    </location>
</feature>
<feature type="transmembrane region" description="Helical" evidence="6">
    <location>
        <begin position="466"/>
        <end position="484"/>
    </location>
</feature>
<dbReference type="OrthoDB" id="440755at2759"/>
<dbReference type="AlphaFoldDB" id="A0A1B9H2D5"/>
<feature type="transmembrane region" description="Helical" evidence="6">
    <location>
        <begin position="363"/>
        <end position="381"/>
    </location>
</feature>
<feature type="domain" description="Major facilitator superfamily (MFS) profile" evidence="7">
    <location>
        <begin position="135"/>
        <end position="597"/>
    </location>
</feature>
<dbReference type="PANTHER" id="PTHR42718">
    <property type="entry name" value="MAJOR FACILITATOR SUPERFAMILY MULTIDRUG TRANSPORTER MFSC"/>
    <property type="match status" value="1"/>
</dbReference>
<feature type="transmembrane region" description="Helical" evidence="6">
    <location>
        <begin position="201"/>
        <end position="219"/>
    </location>
</feature>
<gene>
    <name evidence="8" type="ORF">I316_00556</name>
</gene>
<keyword evidence="4 6" id="KW-0472">Membrane</keyword>
<organism evidence="8 9">
    <name type="scientific">Kwoniella heveanensis BCC8398</name>
    <dbReference type="NCBI Taxonomy" id="1296120"/>
    <lineage>
        <taxon>Eukaryota</taxon>
        <taxon>Fungi</taxon>
        <taxon>Dikarya</taxon>
        <taxon>Basidiomycota</taxon>
        <taxon>Agaricomycotina</taxon>
        <taxon>Tremellomycetes</taxon>
        <taxon>Tremellales</taxon>
        <taxon>Cryptococcaceae</taxon>
        <taxon>Kwoniella</taxon>
    </lineage>
</organism>
<feature type="transmembrane region" description="Helical" evidence="6">
    <location>
        <begin position="129"/>
        <end position="152"/>
    </location>
</feature>
<protein>
    <recommendedName>
        <fullName evidence="7">Major facilitator superfamily (MFS) profile domain-containing protein</fullName>
    </recommendedName>
</protein>
<comment type="subcellular location">
    <subcellularLocation>
        <location evidence="1">Membrane</location>
        <topology evidence="1">Multi-pass membrane protein</topology>
    </subcellularLocation>
</comment>
<evidence type="ECO:0000256" key="4">
    <source>
        <dbReference type="ARBA" id="ARBA00023136"/>
    </source>
</evidence>
<feature type="transmembrane region" description="Helical" evidence="6">
    <location>
        <begin position="401"/>
        <end position="425"/>
    </location>
</feature>
<dbReference type="InterPro" id="IPR020846">
    <property type="entry name" value="MFS_dom"/>
</dbReference>
<evidence type="ECO:0000256" key="3">
    <source>
        <dbReference type="ARBA" id="ARBA00022989"/>
    </source>
</evidence>
<dbReference type="Pfam" id="PF07690">
    <property type="entry name" value="MFS_1"/>
    <property type="match status" value="1"/>
</dbReference>
<dbReference type="GO" id="GO:0022857">
    <property type="term" value="F:transmembrane transporter activity"/>
    <property type="evidence" value="ECO:0007669"/>
    <property type="project" value="InterPro"/>
</dbReference>
<feature type="transmembrane region" description="Helical" evidence="6">
    <location>
        <begin position="528"/>
        <end position="551"/>
    </location>
</feature>
<dbReference type="GO" id="GO:0016020">
    <property type="term" value="C:membrane"/>
    <property type="evidence" value="ECO:0007669"/>
    <property type="project" value="UniProtKB-SubCell"/>
</dbReference>
<evidence type="ECO:0000256" key="5">
    <source>
        <dbReference type="SAM" id="MobiDB-lite"/>
    </source>
</evidence>
<evidence type="ECO:0000259" key="7">
    <source>
        <dbReference type="PROSITE" id="PS50850"/>
    </source>
</evidence>
<dbReference type="SUPFAM" id="SSF103473">
    <property type="entry name" value="MFS general substrate transporter"/>
    <property type="match status" value="2"/>
</dbReference>
<keyword evidence="2 6" id="KW-0812">Transmembrane</keyword>
<feature type="transmembrane region" description="Helical" evidence="6">
    <location>
        <begin position="571"/>
        <end position="593"/>
    </location>
</feature>
<keyword evidence="3 6" id="KW-1133">Transmembrane helix</keyword>
<feature type="region of interest" description="Disordered" evidence="5">
    <location>
        <begin position="1"/>
        <end position="119"/>
    </location>
</feature>
<keyword evidence="9" id="KW-1185">Reference proteome</keyword>
<feature type="transmembrane region" description="Helical" evidence="6">
    <location>
        <begin position="260"/>
        <end position="285"/>
    </location>
</feature>
<reference evidence="9" key="2">
    <citation type="submission" date="2013-12" db="EMBL/GenBank/DDBJ databases">
        <title>Evolution of pathogenesis and genome organization in the Tremellales.</title>
        <authorList>
            <person name="Cuomo C."/>
            <person name="Litvintseva A."/>
            <person name="Heitman J."/>
            <person name="Chen Y."/>
            <person name="Sun S."/>
            <person name="Springer D."/>
            <person name="Dromer F."/>
            <person name="Young S."/>
            <person name="Zeng Q."/>
            <person name="Chapman S."/>
            <person name="Gujja S."/>
            <person name="Saif S."/>
            <person name="Birren B."/>
        </authorList>
    </citation>
    <scope>NUCLEOTIDE SEQUENCE [LARGE SCALE GENOMIC DNA]</scope>
    <source>
        <strain evidence="9">BCC8398</strain>
    </source>
</reference>
<accession>A0A1B9H2D5</accession>